<name>A0A7S7NR79_PALFE</name>
<reference evidence="1 2" key="1">
    <citation type="submission" date="2020-10" db="EMBL/GenBank/DDBJ databases">
        <title>Complete genome sequence of Paludibaculum fermentans P105T, a facultatively anaerobic acidobacterium capable of dissimilatory Fe(III) reduction.</title>
        <authorList>
            <person name="Dedysh S.N."/>
            <person name="Beletsky A.V."/>
            <person name="Kulichevskaya I.S."/>
            <person name="Mardanov A.V."/>
            <person name="Ravin N.V."/>
        </authorList>
    </citation>
    <scope>NUCLEOTIDE SEQUENCE [LARGE SCALE GENOMIC DNA]</scope>
    <source>
        <strain evidence="1 2">P105</strain>
    </source>
</reference>
<dbReference type="AlphaFoldDB" id="A0A7S7NR79"/>
<accession>A0A7S7NR79</accession>
<gene>
    <name evidence="1" type="ORF">IRI77_36760</name>
</gene>
<evidence type="ECO:0000313" key="1">
    <source>
        <dbReference type="EMBL" id="QOY88230.1"/>
    </source>
</evidence>
<dbReference type="KEGG" id="pfer:IRI77_36760"/>
<keyword evidence="2" id="KW-1185">Reference proteome</keyword>
<dbReference type="RefSeq" id="WP_194449893.1">
    <property type="nucleotide sequence ID" value="NZ_CP063849.1"/>
</dbReference>
<dbReference type="Proteomes" id="UP000593892">
    <property type="component" value="Chromosome"/>
</dbReference>
<proteinExistence type="predicted"/>
<evidence type="ECO:0000313" key="2">
    <source>
        <dbReference type="Proteomes" id="UP000593892"/>
    </source>
</evidence>
<organism evidence="1 2">
    <name type="scientific">Paludibaculum fermentans</name>
    <dbReference type="NCBI Taxonomy" id="1473598"/>
    <lineage>
        <taxon>Bacteria</taxon>
        <taxon>Pseudomonadati</taxon>
        <taxon>Acidobacteriota</taxon>
        <taxon>Terriglobia</taxon>
        <taxon>Bryobacterales</taxon>
        <taxon>Bryobacteraceae</taxon>
        <taxon>Paludibaculum</taxon>
    </lineage>
</organism>
<protein>
    <submittedName>
        <fullName evidence="1">Uncharacterized protein</fullName>
    </submittedName>
</protein>
<dbReference type="EMBL" id="CP063849">
    <property type="protein sequence ID" value="QOY88230.1"/>
    <property type="molecule type" value="Genomic_DNA"/>
</dbReference>
<sequence length="366" mass="41797">MNELNLFSLHGRYFEDDENRFTANVLFMLSEFRSSFLPAFLERCGAVLPTTSCAKIRIRFQVPHRSASGNVRIPDGEIRLDDDLHALIEAKIGSNPLTVEQITDYATHLATSPAMNMKLVCITQMDCFCIGNRNVSFDELKAQVEPAIVPDGTCVWLRWFEVLDILKRSLRLTPDQIRKDRRRVVNGKDVEYGRRIGALFLEEVETTMYDKKEIDLLPHGEIEDVVLAVQNGWFMDVALRHRVWFPNNLGGRAARYVAHYETADRVNQNPSQIAYIARNRTMWNRITIQEARTVPELQNAFADPAVLAEVNTWAAEGKHCIILTDPPVQLRNPLQLGDKRFLARIMPGRFVSLPALRNASTIDDLY</sequence>